<dbReference type="KEGG" id="cpro:CPRO_22280"/>
<organism evidence="5 7">
    <name type="scientific">Anaerotignum propionicum DSM 1682</name>
    <dbReference type="NCBI Taxonomy" id="991789"/>
    <lineage>
        <taxon>Bacteria</taxon>
        <taxon>Bacillati</taxon>
        <taxon>Bacillota</taxon>
        <taxon>Clostridia</taxon>
        <taxon>Lachnospirales</taxon>
        <taxon>Anaerotignaceae</taxon>
        <taxon>Anaerotignum</taxon>
    </lineage>
</organism>
<dbReference type="AlphaFoldDB" id="A0A120MKC2"/>
<reference evidence="6" key="2">
    <citation type="submission" date="2016-01" db="EMBL/GenBank/DDBJ databases">
        <authorList>
            <person name="Poehlein A."/>
            <person name="Schlien K."/>
            <person name="Gottschalk G."/>
            <person name="Buckel W."/>
            <person name="Daniel R."/>
        </authorList>
    </citation>
    <scope>NUCLEOTIDE SEQUENCE [LARGE SCALE GENOMIC DNA]</scope>
    <source>
        <strain evidence="6">X2</strain>
    </source>
</reference>
<evidence type="ECO:0000256" key="2">
    <source>
        <dbReference type="SAM" id="SignalP"/>
    </source>
</evidence>
<evidence type="ECO:0000259" key="3">
    <source>
        <dbReference type="PROSITE" id="PS51272"/>
    </source>
</evidence>
<dbReference type="RefSeq" id="WP_082754340.1">
    <property type="nucleotide sequence ID" value="NZ_CP014223.1"/>
</dbReference>
<dbReference type="OrthoDB" id="9799897at2"/>
<evidence type="ECO:0000256" key="1">
    <source>
        <dbReference type="ARBA" id="ARBA00022737"/>
    </source>
</evidence>
<dbReference type="Proteomes" id="UP000184204">
    <property type="component" value="Unassembled WGS sequence"/>
</dbReference>
<dbReference type="PROSITE" id="PS51272">
    <property type="entry name" value="SLH"/>
    <property type="match status" value="1"/>
</dbReference>
<dbReference type="InterPro" id="IPR001119">
    <property type="entry name" value="SLH_dom"/>
</dbReference>
<keyword evidence="1" id="KW-0677">Repeat</keyword>
<reference evidence="4 6" key="1">
    <citation type="journal article" date="2016" name="Genome Announc.">
        <title>Complete Genome Sequence of the Amino Acid-Fermenting Clostridium propionicum X2 (DSM 1682).</title>
        <authorList>
            <person name="Poehlein A."/>
            <person name="Schlien K."/>
            <person name="Chowdhury N.P."/>
            <person name="Gottschalk G."/>
            <person name="Buckel W."/>
            <person name="Daniel R."/>
        </authorList>
    </citation>
    <scope>NUCLEOTIDE SEQUENCE [LARGE SCALE GENOMIC DNA]</scope>
    <source>
        <strain evidence="4 6">X2</strain>
    </source>
</reference>
<reference evidence="5" key="4">
    <citation type="submission" date="2016-11" db="EMBL/GenBank/DDBJ databases">
        <authorList>
            <person name="Varghese N."/>
            <person name="Submissions S."/>
        </authorList>
    </citation>
    <scope>NUCLEOTIDE SEQUENCE</scope>
    <source>
        <strain evidence="5">DSM 1682</strain>
    </source>
</reference>
<evidence type="ECO:0000313" key="4">
    <source>
        <dbReference type="EMBL" id="AMJ41808.1"/>
    </source>
</evidence>
<protein>
    <submittedName>
        <fullName evidence="4">Cellulosome-anchoring protein</fullName>
    </submittedName>
    <submittedName>
        <fullName evidence="5">S-layer homology domain-containing protein</fullName>
    </submittedName>
</protein>
<evidence type="ECO:0000313" key="6">
    <source>
        <dbReference type="Proteomes" id="UP000068026"/>
    </source>
</evidence>
<feature type="signal peptide" evidence="2">
    <location>
        <begin position="1"/>
        <end position="24"/>
    </location>
</feature>
<evidence type="ECO:0000313" key="7">
    <source>
        <dbReference type="Proteomes" id="UP000184204"/>
    </source>
</evidence>
<keyword evidence="6" id="KW-1185">Reference proteome</keyword>
<sequence length="497" mass="57019">MSKKVISFLLSICLLISATSTVFGGNSYSFEKIDDDYAVLIGKVTTISKDRIKLSKISDELWSDVVAGRRSDYRYIQDSTNKDSFIFDTTNFEENAFHDGDVIKAYFFNNSTSKMSDDGEEIPRKLLMYQPHGKKITIEDKVKFLEKMQILKGYEDGALHLERNITRGEFTALVMKMYYNYTCNHFTGAYNNDGEIIFPFQDVPKEHWARKYIEIAHWKNVISGKNENTFSPNESITIKDCVTVLIKACADRDTKKQGLSVAVNKLGGYPEGYLKIARENQLITNQFPDKIATREEVVELLYNAYNHEPKFTYTYQVRKPVIYLYPEKETKVNVKVSFDGAFTFTYPEYNKGWTVTAKTDGTLVSGTTEYPYLFWEGEVRNYTPVFDEGFLVGKKETISFLEEKLSLLGLNAKERADFITYWGPQLMKNDFNMIKFDTKEYASKVSLNIEPSPDSLIRVFMVYKAANGNESVKEQILNKGERKGFVAVEWGGTTDES</sequence>
<feature type="domain" description="SLH" evidence="3">
    <location>
        <begin position="196"/>
        <end position="259"/>
    </location>
</feature>
<keyword evidence="2" id="KW-0732">Signal</keyword>
<gene>
    <name evidence="4" type="primary">ancA_4</name>
    <name evidence="4" type="ORF">CPRO_22280</name>
    <name evidence="5" type="ORF">SAMN02745151_02002</name>
</gene>
<evidence type="ECO:0000313" key="5">
    <source>
        <dbReference type="EMBL" id="SHE85051.1"/>
    </source>
</evidence>
<dbReference type="EMBL" id="FQUA01000008">
    <property type="protein sequence ID" value="SHE85051.1"/>
    <property type="molecule type" value="Genomic_DNA"/>
</dbReference>
<dbReference type="Proteomes" id="UP000068026">
    <property type="component" value="Chromosome"/>
</dbReference>
<name>A0A120MKC2_ANAPI</name>
<reference evidence="7" key="3">
    <citation type="submission" date="2016-11" db="EMBL/GenBank/DDBJ databases">
        <authorList>
            <person name="Jaros S."/>
            <person name="Januszkiewicz K."/>
            <person name="Wedrychowicz H."/>
        </authorList>
    </citation>
    <scope>NUCLEOTIDE SEQUENCE [LARGE SCALE GENOMIC DNA]</scope>
    <source>
        <strain evidence="7">DSM 1682</strain>
    </source>
</reference>
<proteinExistence type="predicted"/>
<feature type="chain" id="PRO_5044548048" evidence="2">
    <location>
        <begin position="25"/>
        <end position="497"/>
    </location>
</feature>
<accession>A0A120MKC2</accession>
<dbReference type="EMBL" id="CP014223">
    <property type="protein sequence ID" value="AMJ41808.1"/>
    <property type="molecule type" value="Genomic_DNA"/>
</dbReference>
<dbReference type="Pfam" id="PF00395">
    <property type="entry name" value="SLH"/>
    <property type="match status" value="1"/>
</dbReference>